<dbReference type="InterPro" id="IPR050679">
    <property type="entry name" value="Bact_HTH_transcr_reg"/>
</dbReference>
<sequence>MSFIELLDIAGTAESGPRYLWLQKLIRTAIETRRLPAGAALPSERELCDAFQLSRVTIRKAMEALVNDGLLERRRGAGTFVSNAPAEKEPGRVEKSFSMLSSFTEDMLARGRRPSSEWIDRSEGSVTPEEALAMGMSPGSRVFRFQRIRFADGETMAIEYAAVPGWGLNGLEDVETSLYGALEAHGNRPVRALQRVRAIGFEPEQAELLGIQPGDPGLLIERRAFAADGRIIEVTHSYYRGDAYDLVAELHHI</sequence>
<dbReference type="InterPro" id="IPR036390">
    <property type="entry name" value="WH_DNA-bd_sf"/>
</dbReference>
<keyword evidence="2" id="KW-0238">DNA-binding</keyword>
<dbReference type="SUPFAM" id="SSF46785">
    <property type="entry name" value="Winged helix' DNA-binding domain"/>
    <property type="match status" value="1"/>
</dbReference>
<gene>
    <name evidence="5" type="ORF">AWL63_04425</name>
</gene>
<accession>A0A1B3Z7C1</accession>
<dbReference type="Gene3D" id="1.10.10.10">
    <property type="entry name" value="Winged helix-like DNA-binding domain superfamily/Winged helix DNA-binding domain"/>
    <property type="match status" value="1"/>
</dbReference>
<dbReference type="InterPro" id="IPR028978">
    <property type="entry name" value="Chorismate_lyase_/UTRA_dom_sf"/>
</dbReference>
<reference evidence="5 6" key="1">
    <citation type="submission" date="2016-01" db="EMBL/GenBank/DDBJ databases">
        <title>Complete genome and mega plasmid sequence of Sphingomonas panacis DCY99 elicits systemic resistance in rice to Xanthomonas oryzae.</title>
        <authorList>
            <person name="Kim Y.J."/>
            <person name="Yang D.C."/>
            <person name="Sing P."/>
        </authorList>
    </citation>
    <scope>NUCLEOTIDE SEQUENCE [LARGE SCALE GENOMIC DNA]</scope>
    <source>
        <strain evidence="5 6">DCY99</strain>
    </source>
</reference>
<dbReference type="GO" id="GO:0003677">
    <property type="term" value="F:DNA binding"/>
    <property type="evidence" value="ECO:0007669"/>
    <property type="project" value="UniProtKB-KW"/>
</dbReference>
<dbReference type="SMART" id="SM00866">
    <property type="entry name" value="UTRA"/>
    <property type="match status" value="1"/>
</dbReference>
<dbReference type="Pfam" id="PF00392">
    <property type="entry name" value="GntR"/>
    <property type="match status" value="1"/>
</dbReference>
<evidence type="ECO:0000259" key="4">
    <source>
        <dbReference type="PROSITE" id="PS50949"/>
    </source>
</evidence>
<dbReference type="STRING" id="1560345.AWL63_04425"/>
<evidence type="ECO:0000256" key="2">
    <source>
        <dbReference type="ARBA" id="ARBA00023125"/>
    </source>
</evidence>
<proteinExistence type="predicted"/>
<dbReference type="Pfam" id="PF07702">
    <property type="entry name" value="UTRA"/>
    <property type="match status" value="1"/>
</dbReference>
<dbReference type="PRINTS" id="PR00035">
    <property type="entry name" value="HTHGNTR"/>
</dbReference>
<evidence type="ECO:0000313" key="5">
    <source>
        <dbReference type="EMBL" id="AOH83328.1"/>
    </source>
</evidence>
<dbReference type="RefSeq" id="WP_069203903.1">
    <property type="nucleotide sequence ID" value="NZ_CP014168.1"/>
</dbReference>
<evidence type="ECO:0000256" key="3">
    <source>
        <dbReference type="ARBA" id="ARBA00023163"/>
    </source>
</evidence>
<dbReference type="InterPro" id="IPR011663">
    <property type="entry name" value="UTRA"/>
</dbReference>
<dbReference type="SUPFAM" id="SSF64288">
    <property type="entry name" value="Chorismate lyase-like"/>
    <property type="match status" value="1"/>
</dbReference>
<keyword evidence="6" id="KW-1185">Reference proteome</keyword>
<dbReference type="OrthoDB" id="7173258at2"/>
<organism evidence="5 6">
    <name type="scientific">Sphingomonas panacis</name>
    <dbReference type="NCBI Taxonomy" id="1560345"/>
    <lineage>
        <taxon>Bacteria</taxon>
        <taxon>Pseudomonadati</taxon>
        <taxon>Pseudomonadota</taxon>
        <taxon>Alphaproteobacteria</taxon>
        <taxon>Sphingomonadales</taxon>
        <taxon>Sphingomonadaceae</taxon>
        <taxon>Sphingomonas</taxon>
    </lineage>
</organism>
<dbReference type="InterPro" id="IPR000524">
    <property type="entry name" value="Tscrpt_reg_HTH_GntR"/>
</dbReference>
<keyword evidence="1" id="KW-0805">Transcription regulation</keyword>
<dbReference type="GO" id="GO:0003700">
    <property type="term" value="F:DNA-binding transcription factor activity"/>
    <property type="evidence" value="ECO:0007669"/>
    <property type="project" value="InterPro"/>
</dbReference>
<dbReference type="Gene3D" id="3.40.1410.10">
    <property type="entry name" value="Chorismate lyase-like"/>
    <property type="match status" value="1"/>
</dbReference>
<dbReference type="PROSITE" id="PS50949">
    <property type="entry name" value="HTH_GNTR"/>
    <property type="match status" value="1"/>
</dbReference>
<evidence type="ECO:0000313" key="6">
    <source>
        <dbReference type="Proteomes" id="UP000094256"/>
    </source>
</evidence>
<evidence type="ECO:0000256" key="1">
    <source>
        <dbReference type="ARBA" id="ARBA00023015"/>
    </source>
</evidence>
<protein>
    <submittedName>
        <fullName evidence="5">GntR family transcriptional regulator</fullName>
    </submittedName>
</protein>
<name>A0A1B3Z7C1_9SPHN</name>
<dbReference type="SMART" id="SM00345">
    <property type="entry name" value="HTH_GNTR"/>
    <property type="match status" value="1"/>
</dbReference>
<keyword evidence="3" id="KW-0804">Transcription</keyword>
<dbReference type="CDD" id="cd07377">
    <property type="entry name" value="WHTH_GntR"/>
    <property type="match status" value="1"/>
</dbReference>
<dbReference type="EMBL" id="CP014168">
    <property type="protein sequence ID" value="AOH83328.1"/>
    <property type="molecule type" value="Genomic_DNA"/>
</dbReference>
<dbReference type="Proteomes" id="UP000094256">
    <property type="component" value="Chromosome"/>
</dbReference>
<dbReference type="InterPro" id="IPR036388">
    <property type="entry name" value="WH-like_DNA-bd_sf"/>
</dbReference>
<feature type="domain" description="HTH gntR-type" evidence="4">
    <location>
        <begin position="16"/>
        <end position="84"/>
    </location>
</feature>
<dbReference type="KEGG" id="span:AWL63_04425"/>
<dbReference type="GO" id="GO:0045892">
    <property type="term" value="P:negative regulation of DNA-templated transcription"/>
    <property type="evidence" value="ECO:0007669"/>
    <property type="project" value="TreeGrafter"/>
</dbReference>
<dbReference type="AlphaFoldDB" id="A0A1B3Z7C1"/>
<dbReference type="PANTHER" id="PTHR44846:SF1">
    <property type="entry name" value="MANNOSYL-D-GLYCERATE TRANSPORT_METABOLISM SYSTEM REPRESSOR MNGR-RELATED"/>
    <property type="match status" value="1"/>
</dbReference>
<dbReference type="PANTHER" id="PTHR44846">
    <property type="entry name" value="MANNOSYL-D-GLYCERATE TRANSPORT/METABOLISM SYSTEM REPRESSOR MNGR-RELATED"/>
    <property type="match status" value="1"/>
</dbReference>